<feature type="transmembrane region" description="Helical" evidence="2">
    <location>
        <begin position="13"/>
        <end position="35"/>
    </location>
</feature>
<feature type="coiled-coil region" evidence="1">
    <location>
        <begin position="67"/>
        <end position="94"/>
    </location>
</feature>
<keyword evidence="2" id="KW-1133">Transmembrane helix</keyword>
<keyword evidence="2" id="KW-0472">Membrane</keyword>
<organism evidence="3 4">
    <name type="scientific">Calorimonas adulescens</name>
    <dbReference type="NCBI Taxonomy" id="2606906"/>
    <lineage>
        <taxon>Bacteria</taxon>
        <taxon>Bacillati</taxon>
        <taxon>Bacillota</taxon>
        <taxon>Clostridia</taxon>
        <taxon>Thermoanaerobacterales</taxon>
        <taxon>Thermoanaerobacteraceae</taxon>
        <taxon>Calorimonas</taxon>
    </lineage>
</organism>
<evidence type="ECO:0000256" key="1">
    <source>
        <dbReference type="SAM" id="Coils"/>
    </source>
</evidence>
<evidence type="ECO:0000313" key="4">
    <source>
        <dbReference type="Proteomes" id="UP000322976"/>
    </source>
</evidence>
<keyword evidence="1" id="KW-0175">Coiled coil</keyword>
<comment type="caution">
    <text evidence="3">The sequence shown here is derived from an EMBL/GenBank/DDBJ whole genome shotgun (WGS) entry which is preliminary data.</text>
</comment>
<dbReference type="Proteomes" id="UP000322976">
    <property type="component" value="Unassembled WGS sequence"/>
</dbReference>
<evidence type="ECO:0000256" key="2">
    <source>
        <dbReference type="SAM" id="Phobius"/>
    </source>
</evidence>
<proteinExistence type="predicted"/>
<dbReference type="InterPro" id="IPR027981">
    <property type="entry name" value="DUF4446"/>
</dbReference>
<gene>
    <name evidence="3" type="ORF">FWJ32_12055</name>
</gene>
<name>A0A5D8Q7Y8_9THEO</name>
<evidence type="ECO:0000313" key="3">
    <source>
        <dbReference type="EMBL" id="TZE80750.1"/>
    </source>
</evidence>
<keyword evidence="4" id="KW-1185">Reference proteome</keyword>
<dbReference type="EMBL" id="VTPS01000024">
    <property type="protein sequence ID" value="TZE80750.1"/>
    <property type="molecule type" value="Genomic_DNA"/>
</dbReference>
<accession>A0A5D8Q7Y8</accession>
<dbReference type="AlphaFoldDB" id="A0A5D8Q7Y8"/>
<reference evidence="3 4" key="1">
    <citation type="submission" date="2019-08" db="EMBL/GenBank/DDBJ databases">
        <title>Calorimonas adulescens gen. nov., sp. nov., an anaerobic thermophilic bacterium from Sakhalin hot spring.</title>
        <authorList>
            <person name="Khomyakova M.A."/>
            <person name="Merkel A.Y."/>
            <person name="Novikov A."/>
            <person name="Bonch-Osmolovskaya E.A."/>
            <person name="Slobodkin A.I."/>
        </authorList>
    </citation>
    <scope>NUCLEOTIDE SEQUENCE [LARGE SCALE GENOMIC DNA]</scope>
    <source>
        <strain evidence="3 4">A05MB</strain>
    </source>
</reference>
<keyword evidence="2" id="KW-0812">Transmembrane</keyword>
<dbReference type="Pfam" id="PF14584">
    <property type="entry name" value="DUF4446"/>
    <property type="match status" value="1"/>
</dbReference>
<protein>
    <submittedName>
        <fullName evidence="3">DUF4446 family protein</fullName>
    </submittedName>
</protein>
<dbReference type="RefSeq" id="WP_149546214.1">
    <property type="nucleotide sequence ID" value="NZ_VTPS01000024.1"/>
</dbReference>
<sequence length="167" mass="18904">MSDLLQMIKSNDVYVISVMALLLLIELIWILALNARFSSFLKGYRRVINGRTGEDLEDILSSYLGKVEGNVEKITEFEERMKQIEKRTELALQKVGIVRYNAFSEMGSDQSFSIALLDLNDNGFVITGIFGRDDTVTYAKPIENGTSRYPLSAEEIQAIDRARKRGI</sequence>